<evidence type="ECO:0000313" key="10">
    <source>
        <dbReference type="Proteomes" id="UP000267249"/>
    </source>
</evidence>
<dbReference type="AlphaFoldDB" id="A0AAN1QM74"/>
<dbReference type="RefSeq" id="WP_208675615.1">
    <property type="nucleotide sequence ID" value="NZ_CP030139.2"/>
</dbReference>
<dbReference type="EMBL" id="CP030139">
    <property type="protein sequence ID" value="AZB71910.1"/>
    <property type="molecule type" value="Genomic_DNA"/>
</dbReference>
<protein>
    <submittedName>
        <fullName evidence="9">Biopolymer transporter ExbD</fullName>
    </submittedName>
</protein>
<keyword evidence="7" id="KW-0653">Protein transport</keyword>
<evidence type="ECO:0000256" key="4">
    <source>
        <dbReference type="ARBA" id="ARBA00022692"/>
    </source>
</evidence>
<reference evidence="9 10" key="1">
    <citation type="journal article" date="2018" name="Sci. Rep.">
        <title>Genome Features and Biochemical Characteristics of a Robust, Fast Growing and Naturally Transformable Cyanobacterium Synechococcus elongatus PCC 11801 Isolated from India.</title>
        <authorList>
            <person name="Jaiswal D."/>
            <person name="Sengupta A."/>
            <person name="Sohoni S."/>
            <person name="Sengupta S."/>
            <person name="Phadnavis A.G."/>
            <person name="Pakrasi H.B."/>
            <person name="Wangikar P.P."/>
        </authorList>
    </citation>
    <scope>NUCLEOTIDE SEQUENCE [LARGE SCALE GENOMIC DNA]</scope>
    <source>
        <strain evidence="9 10">PCC 11801</strain>
    </source>
</reference>
<accession>A0AAN1QM74</accession>
<dbReference type="Proteomes" id="UP000267249">
    <property type="component" value="Chromosome"/>
</dbReference>
<evidence type="ECO:0000313" key="9">
    <source>
        <dbReference type="EMBL" id="AZB71910.1"/>
    </source>
</evidence>
<keyword evidence="4 7" id="KW-0812">Transmembrane</keyword>
<sequence length="148" mass="16008">MKIPAENAESEARIEMLPLIDVVFCILIFFILATLQLTRQSALDITLPQSSTSRLQERQTLLVSLDATGQPYVDSQPVTPEQLRLVLVGFNRTNPTGSMLLYADGSAAYRDIVTVLDAMRAVGGDRVALATDPAGLQQSPQTAPTPLP</sequence>
<dbReference type="GO" id="GO:0015031">
    <property type="term" value="P:protein transport"/>
    <property type="evidence" value="ECO:0007669"/>
    <property type="project" value="UniProtKB-KW"/>
</dbReference>
<dbReference type="GO" id="GO:0005886">
    <property type="term" value="C:plasma membrane"/>
    <property type="evidence" value="ECO:0007669"/>
    <property type="project" value="UniProtKB-SubCell"/>
</dbReference>
<keyword evidence="3" id="KW-1003">Cell membrane</keyword>
<keyword evidence="6 8" id="KW-0472">Membrane</keyword>
<dbReference type="GO" id="GO:0022857">
    <property type="term" value="F:transmembrane transporter activity"/>
    <property type="evidence" value="ECO:0007669"/>
    <property type="project" value="InterPro"/>
</dbReference>
<gene>
    <name evidence="9" type="ORF">DOP62_03450</name>
</gene>
<dbReference type="Gene3D" id="3.30.420.270">
    <property type="match status" value="1"/>
</dbReference>
<keyword evidence="5 8" id="KW-1133">Transmembrane helix</keyword>
<proteinExistence type="inferred from homology"/>
<evidence type="ECO:0000256" key="8">
    <source>
        <dbReference type="SAM" id="Phobius"/>
    </source>
</evidence>
<evidence type="ECO:0000256" key="2">
    <source>
        <dbReference type="ARBA" id="ARBA00005811"/>
    </source>
</evidence>
<feature type="transmembrane region" description="Helical" evidence="8">
    <location>
        <begin position="16"/>
        <end position="35"/>
    </location>
</feature>
<comment type="subcellular location">
    <subcellularLocation>
        <location evidence="1">Cell membrane</location>
        <topology evidence="1">Single-pass membrane protein</topology>
    </subcellularLocation>
    <subcellularLocation>
        <location evidence="7">Cell membrane</location>
        <topology evidence="7">Single-pass type II membrane protein</topology>
    </subcellularLocation>
</comment>
<evidence type="ECO:0000256" key="6">
    <source>
        <dbReference type="ARBA" id="ARBA00023136"/>
    </source>
</evidence>
<evidence type="ECO:0000256" key="3">
    <source>
        <dbReference type="ARBA" id="ARBA00022475"/>
    </source>
</evidence>
<keyword evidence="7" id="KW-0813">Transport</keyword>
<comment type="similarity">
    <text evidence="2 7">Belongs to the ExbD/TolR family.</text>
</comment>
<evidence type="ECO:0000256" key="5">
    <source>
        <dbReference type="ARBA" id="ARBA00022989"/>
    </source>
</evidence>
<evidence type="ECO:0000256" key="1">
    <source>
        <dbReference type="ARBA" id="ARBA00004162"/>
    </source>
</evidence>
<name>A0AAN1QM74_SYNEL</name>
<dbReference type="PANTHER" id="PTHR30558">
    <property type="entry name" value="EXBD MEMBRANE COMPONENT OF PMF-DRIVEN MACROMOLECULE IMPORT SYSTEM"/>
    <property type="match status" value="1"/>
</dbReference>
<dbReference type="PANTHER" id="PTHR30558:SF3">
    <property type="entry name" value="BIOPOLYMER TRANSPORT PROTEIN EXBD-RELATED"/>
    <property type="match status" value="1"/>
</dbReference>
<organism evidence="9 10">
    <name type="scientific">Synechococcus elongatus PCC 11801</name>
    <dbReference type="NCBI Taxonomy" id="2219813"/>
    <lineage>
        <taxon>Bacteria</taxon>
        <taxon>Bacillati</taxon>
        <taxon>Cyanobacteriota</taxon>
        <taxon>Cyanophyceae</taxon>
        <taxon>Synechococcales</taxon>
        <taxon>Synechococcaceae</taxon>
        <taxon>Synechococcus</taxon>
    </lineage>
</organism>
<dbReference type="Pfam" id="PF02472">
    <property type="entry name" value="ExbD"/>
    <property type="match status" value="1"/>
</dbReference>
<evidence type="ECO:0000256" key="7">
    <source>
        <dbReference type="RuleBase" id="RU003879"/>
    </source>
</evidence>
<dbReference type="InterPro" id="IPR003400">
    <property type="entry name" value="ExbD"/>
</dbReference>